<gene>
    <name evidence="1" type="ordered locus">RSal33209_1487</name>
</gene>
<reference evidence="2" key="1">
    <citation type="journal article" date="2008" name="J. Bacteriol.">
        <title>Genome sequence of the fish pathogen Renibacterium salmoninarum suggests reductive evolution away from an environmental Arthrobacter ancestor.</title>
        <authorList>
            <person name="Wiens G.D."/>
            <person name="Rockey D.D."/>
            <person name="Wu Z."/>
            <person name="Chang J."/>
            <person name="Levy R."/>
            <person name="Crane S."/>
            <person name="Chen D.S."/>
            <person name="Capri G.R."/>
            <person name="Burnett J.R."/>
            <person name="Sudheesh P.S."/>
            <person name="Schipma M.J."/>
            <person name="Burd H."/>
            <person name="Bhattacharyya A."/>
            <person name="Rhodes L.D."/>
            <person name="Kaul R."/>
            <person name="Strom M.S."/>
        </authorList>
    </citation>
    <scope>NUCLEOTIDE SEQUENCE [LARGE SCALE GENOMIC DNA]</scope>
    <source>
        <strain evidence="2">ATCC 33209 / DSM 20767 / JCM 11484 / NBRC 15589 / NCIMB 2235</strain>
    </source>
</reference>
<organism evidence="1 2">
    <name type="scientific">Renibacterium salmoninarum (strain ATCC 33209 / DSM 20767 / JCM 11484 / NBRC 15589 / NCIMB 2235)</name>
    <dbReference type="NCBI Taxonomy" id="288705"/>
    <lineage>
        <taxon>Bacteria</taxon>
        <taxon>Bacillati</taxon>
        <taxon>Actinomycetota</taxon>
        <taxon>Actinomycetes</taxon>
        <taxon>Micrococcales</taxon>
        <taxon>Micrococcaceae</taxon>
        <taxon>Renibacterium</taxon>
    </lineage>
</organism>
<dbReference type="AlphaFoldDB" id="A9WNK5"/>
<evidence type="ECO:0008006" key="3">
    <source>
        <dbReference type="Google" id="ProtNLM"/>
    </source>
</evidence>
<dbReference type="SUPFAM" id="SSF142906">
    <property type="entry name" value="YjbR-like"/>
    <property type="match status" value="1"/>
</dbReference>
<dbReference type="EMBL" id="CP000910">
    <property type="protein sequence ID" value="ABY23223.1"/>
    <property type="molecule type" value="Genomic_DNA"/>
</dbReference>
<dbReference type="eggNOG" id="COG2315">
    <property type="taxonomic scope" value="Bacteria"/>
</dbReference>
<evidence type="ECO:0000313" key="1">
    <source>
        <dbReference type="EMBL" id="ABY23223.1"/>
    </source>
</evidence>
<dbReference type="RefSeq" id="WP_012244904.1">
    <property type="nucleotide sequence ID" value="NC_010168.1"/>
</dbReference>
<dbReference type="Pfam" id="PF04237">
    <property type="entry name" value="YjbR"/>
    <property type="match status" value="1"/>
</dbReference>
<evidence type="ECO:0000313" key="2">
    <source>
        <dbReference type="Proteomes" id="UP000002007"/>
    </source>
</evidence>
<sequence length="139" mass="14967">MAHPKMYDDGDFGLAPLRELALAFPEALEKEAHGRPTFRAGEKGKIFAYFGQGQSGRPHPSSVQILAFGSERDALLADERCYLPAYLAPAGWIGLDFAVATVDWQEIAELLDSSYQAIASARLLAKIDLAGGPATSKQS</sequence>
<dbReference type="Gene3D" id="3.90.1150.30">
    <property type="match status" value="1"/>
</dbReference>
<name>A9WNK5_RENSM</name>
<keyword evidence="2" id="KW-1185">Reference proteome</keyword>
<dbReference type="KEGG" id="rsa:RSal33209_1487"/>
<dbReference type="STRING" id="288705.RSal33209_1487"/>
<dbReference type="Proteomes" id="UP000002007">
    <property type="component" value="Chromosome"/>
</dbReference>
<protein>
    <recommendedName>
        <fullName evidence="3">Phosphoribosylglycinamide formyltransferase</fullName>
    </recommendedName>
</protein>
<accession>A9WNK5</accession>
<dbReference type="InterPro" id="IPR038056">
    <property type="entry name" value="YjbR-like_sf"/>
</dbReference>
<dbReference type="InterPro" id="IPR058532">
    <property type="entry name" value="YjbR/MT2646/Rv2570-like"/>
</dbReference>
<proteinExistence type="predicted"/>
<dbReference type="HOGENOM" id="CLU_138549_2_0_11"/>